<feature type="transmembrane region" description="Helical" evidence="1">
    <location>
        <begin position="6"/>
        <end position="25"/>
    </location>
</feature>
<feature type="transmembrane region" description="Helical" evidence="1">
    <location>
        <begin position="96"/>
        <end position="125"/>
    </location>
</feature>
<reference evidence="2 3" key="1">
    <citation type="submission" date="2017-07" db="EMBL/GenBank/DDBJ databases">
        <title>Isolation and whole genome analysis of endospore-forming bacteria from heroin.</title>
        <authorList>
            <person name="Kalinowski J."/>
            <person name="Ahrens B."/>
            <person name="Al-Dilaimi A."/>
            <person name="Winkler A."/>
            <person name="Wibberg D."/>
            <person name="Schleenbecker U."/>
            <person name="Ruckert C."/>
            <person name="Wolfel R."/>
            <person name="Grass G."/>
        </authorList>
    </citation>
    <scope>NUCLEOTIDE SEQUENCE [LARGE SCALE GENOMIC DNA]</scope>
    <source>
        <strain evidence="2 3">7523-2</strain>
    </source>
</reference>
<name>A0A268S4Q1_SHOCL</name>
<dbReference type="EMBL" id="NPBS01000014">
    <property type="protein sequence ID" value="PAF27397.1"/>
    <property type="molecule type" value="Genomic_DNA"/>
</dbReference>
<organism evidence="2 3">
    <name type="scientific">Shouchella clausii</name>
    <name type="common">Alkalihalobacillus clausii</name>
    <dbReference type="NCBI Taxonomy" id="79880"/>
    <lineage>
        <taxon>Bacteria</taxon>
        <taxon>Bacillati</taxon>
        <taxon>Bacillota</taxon>
        <taxon>Bacilli</taxon>
        <taxon>Bacillales</taxon>
        <taxon>Bacillaceae</taxon>
        <taxon>Shouchella</taxon>
    </lineage>
</organism>
<evidence type="ECO:0000313" key="3">
    <source>
        <dbReference type="Proteomes" id="UP000216133"/>
    </source>
</evidence>
<dbReference type="AlphaFoldDB" id="A0A268S4Q1"/>
<protein>
    <submittedName>
        <fullName evidence="2">Uncharacterized protein</fullName>
    </submittedName>
</protein>
<keyword evidence="1" id="KW-0812">Transmembrane</keyword>
<keyword evidence="1" id="KW-0472">Membrane</keyword>
<gene>
    <name evidence="2" type="ORF">CHH61_03500</name>
</gene>
<evidence type="ECO:0000313" key="2">
    <source>
        <dbReference type="EMBL" id="PAF27397.1"/>
    </source>
</evidence>
<evidence type="ECO:0000256" key="1">
    <source>
        <dbReference type="SAM" id="Phobius"/>
    </source>
</evidence>
<comment type="caution">
    <text evidence="2">The sequence shown here is derived from an EMBL/GenBank/DDBJ whole genome shotgun (WGS) entry which is preliminary data.</text>
</comment>
<dbReference type="Proteomes" id="UP000216133">
    <property type="component" value="Unassembled WGS sequence"/>
</dbReference>
<keyword evidence="1" id="KW-1133">Transmembrane helix</keyword>
<proteinExistence type="predicted"/>
<feature type="transmembrane region" description="Helical" evidence="1">
    <location>
        <begin position="37"/>
        <end position="60"/>
    </location>
</feature>
<accession>A0A268S4Q1</accession>
<sequence>MDAFFSFFILGIPGVLTYMLSKYIGNSSSSNRSNVELLALTSLLWVPTVLLSILIFNILLRSIETILMWMDIEYFRKYDIIHISNLNDLMNNLNSFGFIGCFTMILGISSVIISAVSPTLANYLTDFINRVRVKKGYAKIKPGSSVWQLSFIETNDTRRQIDGESPLVVEISYLDDPDHVIYGCLEYYSADGSHKNHFYIAEEESWTTFFEDYKERAGKPIPYTGTFFDGGTKIIIREINQSELFSAEEEDTNE</sequence>